<evidence type="ECO:0000313" key="7">
    <source>
        <dbReference type="EMBL" id="PIS15441.1"/>
    </source>
</evidence>
<dbReference type="EMBL" id="PEZG01000079">
    <property type="protein sequence ID" value="PIS15441.1"/>
    <property type="molecule type" value="Genomic_DNA"/>
</dbReference>
<sequence length="67" mass="8052">MKTMKQKTRKSAVKRFKITKQGKVLHRSHYLRHLRSKKSKRSIRGLKQMKVVTGKYEKKIKRMLGIK</sequence>
<dbReference type="PRINTS" id="PR00064">
    <property type="entry name" value="RIBOSOMALL35"/>
</dbReference>
<gene>
    <name evidence="5 7" type="primary">rpmI</name>
    <name evidence="7" type="ORF">COT62_03675</name>
</gene>
<dbReference type="InterPro" id="IPR001706">
    <property type="entry name" value="Ribosomal_bL35"/>
</dbReference>
<organism evidence="7 8">
    <name type="scientific">Candidatus Roizmanbacteria bacterium CG09_land_8_20_14_0_10_41_9</name>
    <dbReference type="NCBI Taxonomy" id="1974850"/>
    <lineage>
        <taxon>Bacteria</taxon>
        <taxon>Candidatus Roizmaniibacteriota</taxon>
    </lineage>
</organism>
<comment type="caution">
    <text evidence="7">The sequence shown here is derived from an EMBL/GenBank/DDBJ whole genome shotgun (WGS) entry which is preliminary data.</text>
</comment>
<dbReference type="GO" id="GO:0006412">
    <property type="term" value="P:translation"/>
    <property type="evidence" value="ECO:0007669"/>
    <property type="project" value="UniProtKB-UniRule"/>
</dbReference>
<accession>A0A2H0WS39</accession>
<dbReference type="GO" id="GO:1990904">
    <property type="term" value="C:ribonucleoprotein complex"/>
    <property type="evidence" value="ECO:0007669"/>
    <property type="project" value="UniProtKB-KW"/>
</dbReference>
<evidence type="ECO:0000256" key="5">
    <source>
        <dbReference type="HAMAP-Rule" id="MF_00514"/>
    </source>
</evidence>
<evidence type="ECO:0000256" key="1">
    <source>
        <dbReference type="ARBA" id="ARBA00006598"/>
    </source>
</evidence>
<evidence type="ECO:0000256" key="4">
    <source>
        <dbReference type="ARBA" id="ARBA00071664"/>
    </source>
</evidence>
<reference evidence="8" key="1">
    <citation type="submission" date="2017-09" db="EMBL/GenBank/DDBJ databases">
        <title>Depth-based differentiation of microbial function through sediment-hosted aquifers and enrichment of novel symbionts in the deep terrestrial subsurface.</title>
        <authorList>
            <person name="Probst A.J."/>
            <person name="Ladd B."/>
            <person name="Jarett J.K."/>
            <person name="Geller-Mcgrath D.E."/>
            <person name="Sieber C.M.K."/>
            <person name="Emerson J.B."/>
            <person name="Anantharaman K."/>
            <person name="Thomas B.C."/>
            <person name="Malmstrom R."/>
            <person name="Stieglmeier M."/>
            <person name="Klingl A."/>
            <person name="Woyke T."/>
            <person name="Ryan C.M."/>
            <person name="Banfield J.F."/>
        </authorList>
    </citation>
    <scope>NUCLEOTIDE SEQUENCE [LARGE SCALE GENOMIC DNA]</scope>
</reference>
<dbReference type="GO" id="GO:0005840">
    <property type="term" value="C:ribosome"/>
    <property type="evidence" value="ECO:0007669"/>
    <property type="project" value="UniProtKB-KW"/>
</dbReference>
<dbReference type="GO" id="GO:0003735">
    <property type="term" value="F:structural constituent of ribosome"/>
    <property type="evidence" value="ECO:0007669"/>
    <property type="project" value="InterPro"/>
</dbReference>
<dbReference type="InterPro" id="IPR018265">
    <property type="entry name" value="Ribosomal_bL35_CS"/>
</dbReference>
<evidence type="ECO:0000256" key="6">
    <source>
        <dbReference type="RuleBase" id="RU000568"/>
    </source>
</evidence>
<dbReference type="Proteomes" id="UP000231198">
    <property type="component" value="Unassembled WGS sequence"/>
</dbReference>
<dbReference type="Gene3D" id="4.10.410.60">
    <property type="match status" value="1"/>
</dbReference>
<evidence type="ECO:0000256" key="3">
    <source>
        <dbReference type="ARBA" id="ARBA00023274"/>
    </source>
</evidence>
<keyword evidence="3 5" id="KW-0687">Ribonucleoprotein</keyword>
<dbReference type="FunFam" id="4.10.410.60:FF:000001">
    <property type="entry name" value="50S ribosomal protein L35"/>
    <property type="match status" value="1"/>
</dbReference>
<dbReference type="PROSITE" id="PS00936">
    <property type="entry name" value="RIBOSOMAL_L35"/>
    <property type="match status" value="1"/>
</dbReference>
<dbReference type="SUPFAM" id="SSF143034">
    <property type="entry name" value="L35p-like"/>
    <property type="match status" value="1"/>
</dbReference>
<dbReference type="Pfam" id="PF01632">
    <property type="entry name" value="Ribosomal_L35p"/>
    <property type="match status" value="1"/>
</dbReference>
<dbReference type="InterPro" id="IPR037229">
    <property type="entry name" value="Ribosomal_bL35_sf"/>
</dbReference>
<evidence type="ECO:0000256" key="2">
    <source>
        <dbReference type="ARBA" id="ARBA00022980"/>
    </source>
</evidence>
<comment type="similarity">
    <text evidence="1 5 6">Belongs to the bacterial ribosomal protein bL35 family.</text>
</comment>
<protein>
    <recommendedName>
        <fullName evidence="4 5">Large ribosomal subunit protein bL35</fullName>
    </recommendedName>
</protein>
<dbReference type="InterPro" id="IPR021137">
    <property type="entry name" value="Ribosomal_bL35-like"/>
</dbReference>
<keyword evidence="2 5" id="KW-0689">Ribosomal protein</keyword>
<dbReference type="HAMAP" id="MF_00514">
    <property type="entry name" value="Ribosomal_bL35"/>
    <property type="match status" value="1"/>
</dbReference>
<proteinExistence type="inferred from homology"/>
<dbReference type="NCBIfam" id="TIGR00001">
    <property type="entry name" value="rpmI_bact"/>
    <property type="match status" value="1"/>
</dbReference>
<name>A0A2H0WS39_9BACT</name>
<evidence type="ECO:0000313" key="8">
    <source>
        <dbReference type="Proteomes" id="UP000231198"/>
    </source>
</evidence>
<dbReference type="AlphaFoldDB" id="A0A2H0WS39"/>